<keyword evidence="2" id="KW-1185">Reference proteome</keyword>
<proteinExistence type="predicted"/>
<sequence length="89" mass="10089">MCLSVEPTTRPSLDIQTSHDHCFSHTIQSEGRHAAPLPHRLYLMDSLPQNDHALVDRVAVIVAEIVIARLISSQSYCCFRHCYCLAVWI</sequence>
<dbReference type="AlphaFoldDB" id="A0AAD3T037"/>
<accession>A0AAD3T037</accession>
<evidence type="ECO:0000313" key="1">
    <source>
        <dbReference type="EMBL" id="GMH20320.1"/>
    </source>
</evidence>
<reference evidence="1" key="1">
    <citation type="submission" date="2023-05" db="EMBL/GenBank/DDBJ databases">
        <title>Nepenthes gracilis genome sequencing.</title>
        <authorList>
            <person name="Fukushima K."/>
        </authorList>
    </citation>
    <scope>NUCLEOTIDE SEQUENCE</scope>
    <source>
        <strain evidence="1">SING2019-196</strain>
    </source>
</reference>
<name>A0AAD3T037_NEPGR</name>
<dbReference type="EMBL" id="BSYO01000021">
    <property type="protein sequence ID" value="GMH20320.1"/>
    <property type="molecule type" value="Genomic_DNA"/>
</dbReference>
<dbReference type="Proteomes" id="UP001279734">
    <property type="component" value="Unassembled WGS sequence"/>
</dbReference>
<protein>
    <submittedName>
        <fullName evidence="1">Uncharacterized protein</fullName>
    </submittedName>
</protein>
<comment type="caution">
    <text evidence="1">The sequence shown here is derived from an EMBL/GenBank/DDBJ whole genome shotgun (WGS) entry which is preliminary data.</text>
</comment>
<organism evidence="1 2">
    <name type="scientific">Nepenthes gracilis</name>
    <name type="common">Slender pitcher plant</name>
    <dbReference type="NCBI Taxonomy" id="150966"/>
    <lineage>
        <taxon>Eukaryota</taxon>
        <taxon>Viridiplantae</taxon>
        <taxon>Streptophyta</taxon>
        <taxon>Embryophyta</taxon>
        <taxon>Tracheophyta</taxon>
        <taxon>Spermatophyta</taxon>
        <taxon>Magnoliopsida</taxon>
        <taxon>eudicotyledons</taxon>
        <taxon>Gunneridae</taxon>
        <taxon>Pentapetalae</taxon>
        <taxon>Caryophyllales</taxon>
        <taxon>Nepenthaceae</taxon>
        <taxon>Nepenthes</taxon>
    </lineage>
</organism>
<evidence type="ECO:0000313" key="2">
    <source>
        <dbReference type="Proteomes" id="UP001279734"/>
    </source>
</evidence>
<gene>
    <name evidence="1" type="ORF">Nepgr_022161</name>
</gene>